<dbReference type="STRING" id="649333.SAMN04487989_104100"/>
<organism evidence="3 4">
    <name type="scientific">Bizionia echini</name>
    <dbReference type="NCBI Taxonomy" id="649333"/>
    <lineage>
        <taxon>Bacteria</taxon>
        <taxon>Pseudomonadati</taxon>
        <taxon>Bacteroidota</taxon>
        <taxon>Flavobacteriia</taxon>
        <taxon>Flavobacteriales</taxon>
        <taxon>Flavobacteriaceae</taxon>
        <taxon>Bizionia</taxon>
    </lineage>
</organism>
<dbReference type="InterPro" id="IPR014756">
    <property type="entry name" value="Ig_E-set"/>
</dbReference>
<dbReference type="Proteomes" id="UP000198705">
    <property type="component" value="Unassembled WGS sequence"/>
</dbReference>
<dbReference type="Pfam" id="PF16561">
    <property type="entry name" value="AMPK1_CBM"/>
    <property type="match status" value="2"/>
</dbReference>
<comment type="similarity">
    <text evidence="1">Belongs to the 5'-AMP-activated protein kinase beta subunit family.</text>
</comment>
<dbReference type="CDD" id="cd02859">
    <property type="entry name" value="E_set_AMPKbeta_like_N"/>
    <property type="match status" value="1"/>
</dbReference>
<dbReference type="AlphaFoldDB" id="A0A1I5BZY3"/>
<dbReference type="RefSeq" id="WP_092208370.1">
    <property type="nucleotide sequence ID" value="NZ_FOVN01000004.1"/>
</dbReference>
<dbReference type="SUPFAM" id="SSF81296">
    <property type="entry name" value="E set domains"/>
    <property type="match status" value="3"/>
</dbReference>
<keyword evidence="4" id="KW-1185">Reference proteome</keyword>
<keyword evidence="3" id="KW-0808">Transferase</keyword>
<evidence type="ECO:0000256" key="1">
    <source>
        <dbReference type="ARBA" id="ARBA00010926"/>
    </source>
</evidence>
<dbReference type="InterPro" id="IPR050827">
    <property type="entry name" value="CRP1_MDG1_kinase"/>
</dbReference>
<dbReference type="InterPro" id="IPR032640">
    <property type="entry name" value="AMPK1_CBM"/>
</dbReference>
<dbReference type="CDD" id="cd07184">
    <property type="entry name" value="E_set_Isoamylase_like_N"/>
    <property type="match status" value="1"/>
</dbReference>
<dbReference type="GO" id="GO:0005737">
    <property type="term" value="C:cytoplasm"/>
    <property type="evidence" value="ECO:0007669"/>
    <property type="project" value="TreeGrafter"/>
</dbReference>
<keyword evidence="3" id="KW-0418">Kinase</keyword>
<dbReference type="OrthoDB" id="5451596at2"/>
<name>A0A1I5BZY3_9FLAO</name>
<accession>A0A1I5BZY3</accession>
<proteinExistence type="inferred from homology"/>
<evidence type="ECO:0000313" key="3">
    <source>
        <dbReference type="EMBL" id="SFN80235.1"/>
    </source>
</evidence>
<dbReference type="GO" id="GO:0016301">
    <property type="term" value="F:kinase activity"/>
    <property type="evidence" value="ECO:0007669"/>
    <property type="project" value="UniProtKB-KW"/>
</dbReference>
<protein>
    <submittedName>
        <fullName evidence="3">Glycogen recognition site of AMP-activated protein kinase</fullName>
    </submittedName>
</protein>
<gene>
    <name evidence="3" type="ORF">SAMN04487989_104100</name>
</gene>
<dbReference type="GO" id="GO:0007165">
    <property type="term" value="P:signal transduction"/>
    <property type="evidence" value="ECO:0007669"/>
    <property type="project" value="TreeGrafter"/>
</dbReference>
<dbReference type="PANTHER" id="PTHR10343:SF84">
    <property type="entry name" value="5'-AMP-ACTIVATED PROTEIN KINASE SUBUNIT BETA-1"/>
    <property type="match status" value="1"/>
</dbReference>
<sequence>MKLVISQIISIFYFLTCASSFSQEEKILGYKIEGDDIVFVFDISNYNRITSDDEGSINDFDDLNIKEVIVSGQFNDWTRDKWKMKKIGINTFELRKKIADFTNEFSWEFKFLINGKYWAEPNDNIANIAPAKTPSGSPLNVYNLKFYTAYQNEDGNACFKLYGHKNAKKVILAGSFNKWDENLFSMKKVENGWEITLEIKPGSYQYRYIVDGNWIEDPYNPNKVENEYGEYNSVINITKEVTFELRNFLDAEKVILSGSFNNWSEDALKMKKTDFGWTLNLTLTGGKHHYKFIVDNEWITDPDNPVKEYDGKGNINSVFMVK</sequence>
<dbReference type="GO" id="GO:0019901">
    <property type="term" value="F:protein kinase binding"/>
    <property type="evidence" value="ECO:0007669"/>
    <property type="project" value="TreeGrafter"/>
</dbReference>
<dbReference type="GO" id="GO:0031588">
    <property type="term" value="C:nucleotide-activated protein kinase complex"/>
    <property type="evidence" value="ECO:0007669"/>
    <property type="project" value="TreeGrafter"/>
</dbReference>
<feature type="domain" description="AMP-activated protein kinase glycogen-binding" evidence="2">
    <location>
        <begin position="250"/>
        <end position="321"/>
    </location>
</feature>
<dbReference type="InterPro" id="IPR013783">
    <property type="entry name" value="Ig-like_fold"/>
</dbReference>
<dbReference type="Gene3D" id="2.60.40.10">
    <property type="entry name" value="Immunoglobulins"/>
    <property type="match status" value="3"/>
</dbReference>
<feature type="domain" description="AMP-activated protein kinase glycogen-binding" evidence="2">
    <location>
        <begin position="165"/>
        <end position="240"/>
    </location>
</feature>
<reference evidence="4" key="1">
    <citation type="submission" date="2016-10" db="EMBL/GenBank/DDBJ databases">
        <authorList>
            <person name="Varghese N."/>
            <person name="Submissions S."/>
        </authorList>
    </citation>
    <scope>NUCLEOTIDE SEQUENCE [LARGE SCALE GENOMIC DNA]</scope>
    <source>
        <strain evidence="4">DSM 23925</strain>
    </source>
</reference>
<dbReference type="PANTHER" id="PTHR10343">
    <property type="entry name" value="5'-AMP-ACTIVATED PROTEIN KINASE , BETA SUBUNIT"/>
    <property type="match status" value="1"/>
</dbReference>
<dbReference type="EMBL" id="FOVN01000004">
    <property type="protein sequence ID" value="SFN80235.1"/>
    <property type="molecule type" value="Genomic_DNA"/>
</dbReference>
<evidence type="ECO:0000313" key="4">
    <source>
        <dbReference type="Proteomes" id="UP000198705"/>
    </source>
</evidence>
<evidence type="ECO:0000259" key="2">
    <source>
        <dbReference type="Pfam" id="PF16561"/>
    </source>
</evidence>